<organism evidence="15 16">
    <name type="scientific">Ramazzottius varieornatus</name>
    <name type="common">Water bear</name>
    <name type="synonym">Tardigrade</name>
    <dbReference type="NCBI Taxonomy" id="947166"/>
    <lineage>
        <taxon>Eukaryota</taxon>
        <taxon>Metazoa</taxon>
        <taxon>Ecdysozoa</taxon>
        <taxon>Tardigrada</taxon>
        <taxon>Eutardigrada</taxon>
        <taxon>Parachela</taxon>
        <taxon>Hypsibioidea</taxon>
        <taxon>Ramazzottiidae</taxon>
        <taxon>Ramazzottius</taxon>
    </lineage>
</organism>
<keyword evidence="16" id="KW-1185">Reference proteome</keyword>
<dbReference type="PANTHER" id="PTHR45628:SF22">
    <property type="entry name" value="VOLTAGE-DEPENDENT T-TYPE CALCIUM CHANNEL SUBUNIT ALPHA"/>
    <property type="match status" value="1"/>
</dbReference>
<evidence type="ECO:0000256" key="3">
    <source>
        <dbReference type="ARBA" id="ARBA00022568"/>
    </source>
</evidence>
<evidence type="ECO:0000259" key="14">
    <source>
        <dbReference type="Pfam" id="PF00520"/>
    </source>
</evidence>
<evidence type="ECO:0000313" key="16">
    <source>
        <dbReference type="Proteomes" id="UP000186922"/>
    </source>
</evidence>
<evidence type="ECO:0000256" key="11">
    <source>
        <dbReference type="ARBA" id="ARBA00023303"/>
    </source>
</evidence>
<dbReference type="EMBL" id="BDGG01000002">
    <property type="protein sequence ID" value="GAU93336.1"/>
    <property type="molecule type" value="Genomic_DNA"/>
</dbReference>
<keyword evidence="9" id="KW-0406">Ion transport</keyword>
<dbReference type="SUPFAM" id="SSF81324">
    <property type="entry name" value="Voltage-gated potassium channels"/>
    <property type="match status" value="1"/>
</dbReference>
<keyword evidence="3" id="KW-0109">Calcium transport</keyword>
<dbReference type="GO" id="GO:0098703">
    <property type="term" value="P:calcium ion import across plasma membrane"/>
    <property type="evidence" value="ECO:0007669"/>
    <property type="project" value="TreeGrafter"/>
</dbReference>
<feature type="transmembrane region" description="Helical" evidence="13">
    <location>
        <begin position="239"/>
        <end position="263"/>
    </location>
</feature>
<evidence type="ECO:0000256" key="4">
    <source>
        <dbReference type="ARBA" id="ARBA00022673"/>
    </source>
</evidence>
<evidence type="ECO:0000256" key="1">
    <source>
        <dbReference type="ARBA" id="ARBA00004141"/>
    </source>
</evidence>
<dbReference type="OrthoDB" id="416585at2759"/>
<evidence type="ECO:0000256" key="10">
    <source>
        <dbReference type="ARBA" id="ARBA00023136"/>
    </source>
</evidence>
<keyword evidence="2" id="KW-0813">Transport</keyword>
<dbReference type="Gene3D" id="1.20.120.350">
    <property type="entry name" value="Voltage-gated potassium channels. Chain C"/>
    <property type="match status" value="1"/>
</dbReference>
<dbReference type="STRING" id="947166.A0A1D1UUI6"/>
<keyword evidence="8 13" id="KW-1133">Transmembrane helix</keyword>
<evidence type="ECO:0000256" key="7">
    <source>
        <dbReference type="ARBA" id="ARBA00022882"/>
    </source>
</evidence>
<evidence type="ECO:0000256" key="8">
    <source>
        <dbReference type="ARBA" id="ARBA00022989"/>
    </source>
</evidence>
<gene>
    <name evidence="15" type="primary">RvY_05292</name>
    <name evidence="15" type="synonym">RvY_05292.1</name>
    <name evidence="15" type="ORF">RvY_05292-1</name>
</gene>
<keyword evidence="6" id="KW-0106">Calcium</keyword>
<evidence type="ECO:0000256" key="5">
    <source>
        <dbReference type="ARBA" id="ARBA00022692"/>
    </source>
</evidence>
<dbReference type="InterPro" id="IPR027359">
    <property type="entry name" value="Volt_channel_dom_sf"/>
</dbReference>
<evidence type="ECO:0000256" key="9">
    <source>
        <dbReference type="ARBA" id="ARBA00023065"/>
    </source>
</evidence>
<comment type="subcellular location">
    <subcellularLocation>
        <location evidence="1">Membrane</location>
        <topology evidence="1">Multi-pass membrane protein</topology>
    </subcellularLocation>
</comment>
<feature type="domain" description="Ion transport" evidence="14">
    <location>
        <begin position="122"/>
        <end position="263"/>
    </location>
</feature>
<evidence type="ECO:0000256" key="2">
    <source>
        <dbReference type="ARBA" id="ARBA00022448"/>
    </source>
</evidence>
<accession>A0A1D1UUI6</accession>
<dbReference type="FunFam" id="1.20.120.350:FF:000012">
    <property type="entry name" value="Voltage-dependent T-type calcium channel subunit alpha"/>
    <property type="match status" value="1"/>
</dbReference>
<dbReference type="GO" id="GO:0008331">
    <property type="term" value="F:high voltage-gated calcium channel activity"/>
    <property type="evidence" value="ECO:0007669"/>
    <property type="project" value="TreeGrafter"/>
</dbReference>
<evidence type="ECO:0000313" key="15">
    <source>
        <dbReference type="EMBL" id="GAU93336.1"/>
    </source>
</evidence>
<dbReference type="PANTHER" id="PTHR45628">
    <property type="entry name" value="VOLTAGE-DEPENDENT CALCIUM CHANNEL TYPE A SUBUNIT ALPHA-1"/>
    <property type="match status" value="1"/>
</dbReference>
<dbReference type="InterPro" id="IPR050599">
    <property type="entry name" value="VDCC_alpha-1_subunit"/>
</dbReference>
<sequence>MSQNSIDVITRFPEAQGDQETSFDGDFQSVIPGNNSSVDERSEEDGFPQGGNELPQEPLYAKTSLASSRSPRQNSEVLQEPVTFYDFMSAPEPFPGFVPVSLLCLRQTTPIRRICLRMILSSWFERISMAVILLNCVTLALYQPCDGVCDTSGCHILSIIDHVIFAFFTVEMLIKMIAMGIYGKKTYLADSWNRLDCFIVTSGLLEYAMNMDNINLTAIRTIRVLRPLRAINRVPSMRILVMLLLDTLPMLGSTFLLAFFVFFCKHHFPPGCFKWPINFFPMGLFFSFHHHSFRDCGRTTLGKEHLLMPRLKNFI</sequence>
<feature type="region of interest" description="Disordered" evidence="12">
    <location>
        <begin position="1"/>
        <end position="56"/>
    </location>
</feature>
<proteinExistence type="predicted"/>
<evidence type="ECO:0000256" key="6">
    <source>
        <dbReference type="ARBA" id="ARBA00022837"/>
    </source>
</evidence>
<name>A0A1D1UUI6_RAMVA</name>
<feature type="transmembrane region" description="Helical" evidence="13">
    <location>
        <begin position="155"/>
        <end position="174"/>
    </location>
</feature>
<keyword evidence="5 13" id="KW-0812">Transmembrane</keyword>
<evidence type="ECO:0000256" key="12">
    <source>
        <dbReference type="SAM" id="MobiDB-lite"/>
    </source>
</evidence>
<keyword evidence="10 13" id="KW-0472">Membrane</keyword>
<dbReference type="AlphaFoldDB" id="A0A1D1UUI6"/>
<dbReference type="GO" id="GO:0005891">
    <property type="term" value="C:voltage-gated calcium channel complex"/>
    <property type="evidence" value="ECO:0007669"/>
    <property type="project" value="TreeGrafter"/>
</dbReference>
<keyword evidence="7" id="KW-0851">Voltage-gated channel</keyword>
<reference evidence="15 16" key="1">
    <citation type="journal article" date="2016" name="Nat. Commun.">
        <title>Extremotolerant tardigrade genome and improved radiotolerance of human cultured cells by tardigrade-unique protein.</title>
        <authorList>
            <person name="Hashimoto T."/>
            <person name="Horikawa D.D."/>
            <person name="Saito Y."/>
            <person name="Kuwahara H."/>
            <person name="Kozuka-Hata H."/>
            <person name="Shin-I T."/>
            <person name="Minakuchi Y."/>
            <person name="Ohishi K."/>
            <person name="Motoyama A."/>
            <person name="Aizu T."/>
            <person name="Enomoto A."/>
            <person name="Kondo K."/>
            <person name="Tanaka S."/>
            <person name="Hara Y."/>
            <person name="Koshikawa S."/>
            <person name="Sagara H."/>
            <person name="Miura T."/>
            <person name="Yokobori S."/>
            <person name="Miyagawa K."/>
            <person name="Suzuki Y."/>
            <person name="Kubo T."/>
            <person name="Oyama M."/>
            <person name="Kohara Y."/>
            <person name="Fujiyama A."/>
            <person name="Arakawa K."/>
            <person name="Katayama T."/>
            <person name="Toyoda A."/>
            <person name="Kunieda T."/>
        </authorList>
    </citation>
    <scope>NUCLEOTIDE SEQUENCE [LARGE SCALE GENOMIC DNA]</scope>
    <source>
        <strain evidence="15 16">YOKOZUNA-1</strain>
    </source>
</reference>
<keyword evidence="11" id="KW-0407">Ion channel</keyword>
<dbReference type="InterPro" id="IPR005821">
    <property type="entry name" value="Ion_trans_dom"/>
</dbReference>
<feature type="transmembrane region" description="Helical" evidence="13">
    <location>
        <begin position="123"/>
        <end position="143"/>
    </location>
</feature>
<keyword evidence="4" id="KW-0107">Calcium channel</keyword>
<evidence type="ECO:0000256" key="13">
    <source>
        <dbReference type="SAM" id="Phobius"/>
    </source>
</evidence>
<comment type="caution">
    <text evidence="15">The sequence shown here is derived from an EMBL/GenBank/DDBJ whole genome shotgun (WGS) entry which is preliminary data.</text>
</comment>
<dbReference type="Proteomes" id="UP000186922">
    <property type="component" value="Unassembled WGS sequence"/>
</dbReference>
<dbReference type="Pfam" id="PF00520">
    <property type="entry name" value="Ion_trans"/>
    <property type="match status" value="1"/>
</dbReference>
<protein>
    <recommendedName>
        <fullName evidence="14">Ion transport domain-containing protein</fullName>
    </recommendedName>
</protein>